<evidence type="ECO:0000313" key="2">
    <source>
        <dbReference type="EMBL" id="MCI1187616.1"/>
    </source>
</evidence>
<evidence type="ECO:0000313" key="3">
    <source>
        <dbReference type="Proteomes" id="UP001139193"/>
    </source>
</evidence>
<evidence type="ECO:0000259" key="1">
    <source>
        <dbReference type="Pfam" id="PF26308"/>
    </source>
</evidence>
<reference evidence="2" key="1">
    <citation type="submission" date="2022-03" db="EMBL/GenBank/DDBJ databases">
        <title>Bacterial whole genome sequence for Hymenobacter sp. DH14.</title>
        <authorList>
            <person name="Le V."/>
        </authorList>
    </citation>
    <scope>NUCLEOTIDE SEQUENCE</scope>
    <source>
        <strain evidence="2">DH14</strain>
    </source>
</reference>
<gene>
    <name evidence="2" type="ORF">MON38_09305</name>
</gene>
<dbReference type="EMBL" id="JALBGC010000002">
    <property type="protein sequence ID" value="MCI1187616.1"/>
    <property type="molecule type" value="Genomic_DNA"/>
</dbReference>
<proteinExistence type="predicted"/>
<dbReference type="AlphaFoldDB" id="A0A9X1VJP9"/>
<dbReference type="RefSeq" id="WP_241935880.1">
    <property type="nucleotide sequence ID" value="NZ_JALBGC010000002.1"/>
</dbReference>
<name>A0A9X1VJP9_9BACT</name>
<dbReference type="Pfam" id="PF26308">
    <property type="entry name" value="YopA_M"/>
    <property type="match status" value="1"/>
</dbReference>
<dbReference type="InterPro" id="IPR058684">
    <property type="entry name" value="YopA_M"/>
</dbReference>
<accession>A0A9X1VJP9</accession>
<protein>
    <recommendedName>
        <fullName evidence="1">YopA central domain-containing protein</fullName>
    </recommendedName>
</protein>
<sequence>MNIPDRVKSLSLMSEPNQSLLIHKGEFILVYGDDQIVMNGEINYNWFPIANARFSGIASFENNDRNEEVIKLKLFQKGIKFNLMIDNLLFSQCRFTSISIGSQTVLEGISESISVRGDRSIIVNEVLFSVANMRDFHGSPIKGTDTGEHTVSFGRIEFDTPDFTILLDKSFNHDTILKLLQSKGGYAILYNGSLIPKKNGITFNEASDLFHCFSNFLSLINGRRCSAIFKHGIYENQVIWSDFTNYNVDSYKRVTSWPVQISTDHLNSSLQNFYKIWKSESDRKFLKLVIHWYVEANSLSAHVEGSIILAQTALELIYNWLIIEKKAILAGKDAETISASNKIRLLISQLHTNHEVPLSFKHLQGFVESNKEVNDAPEAFVQIRNAIVHSQKSKRDKLAQISSKAQYEALQLSLWYIELSMLYILNFKGNYYNRCSGAEWLGEGEEMVPWMVFNEYSL</sequence>
<keyword evidence="3" id="KW-1185">Reference proteome</keyword>
<organism evidence="2 3">
    <name type="scientific">Hymenobacter cyanobacteriorum</name>
    <dbReference type="NCBI Taxonomy" id="2926463"/>
    <lineage>
        <taxon>Bacteria</taxon>
        <taxon>Pseudomonadati</taxon>
        <taxon>Bacteroidota</taxon>
        <taxon>Cytophagia</taxon>
        <taxon>Cytophagales</taxon>
        <taxon>Hymenobacteraceae</taxon>
        <taxon>Hymenobacter</taxon>
    </lineage>
</organism>
<comment type="caution">
    <text evidence="2">The sequence shown here is derived from an EMBL/GenBank/DDBJ whole genome shotgun (WGS) entry which is preliminary data.</text>
</comment>
<dbReference type="Proteomes" id="UP001139193">
    <property type="component" value="Unassembled WGS sequence"/>
</dbReference>
<feature type="domain" description="YopA central" evidence="1">
    <location>
        <begin position="122"/>
        <end position="254"/>
    </location>
</feature>